<keyword evidence="2" id="KW-1133">Transmembrane helix</keyword>
<comment type="subcellular location">
    <subcellularLocation>
        <location evidence="1">Cell membrane</location>
        <topology evidence="1">Peripheral membrane protein</topology>
        <orientation evidence="1">Cytoplasmic side</orientation>
    </subcellularLocation>
</comment>
<evidence type="ECO:0000256" key="1">
    <source>
        <dbReference type="ARBA" id="ARBA00004413"/>
    </source>
</evidence>
<feature type="transmembrane region" description="Helical" evidence="2">
    <location>
        <begin position="594"/>
        <end position="623"/>
    </location>
</feature>
<protein>
    <submittedName>
        <fullName evidence="5">Uncharacterized protein LOC107484016</fullName>
    </submittedName>
</protein>
<dbReference type="InterPro" id="IPR036770">
    <property type="entry name" value="Ankyrin_rpt-contain_sf"/>
</dbReference>
<organism evidence="4 5">
    <name type="scientific">Arachis duranensis</name>
    <name type="common">Wild peanut</name>
    <dbReference type="NCBI Taxonomy" id="130453"/>
    <lineage>
        <taxon>Eukaryota</taxon>
        <taxon>Viridiplantae</taxon>
        <taxon>Streptophyta</taxon>
        <taxon>Embryophyta</taxon>
        <taxon>Tracheophyta</taxon>
        <taxon>Spermatophyta</taxon>
        <taxon>Magnoliopsida</taxon>
        <taxon>eudicotyledons</taxon>
        <taxon>Gunneridae</taxon>
        <taxon>Pentapetalae</taxon>
        <taxon>rosids</taxon>
        <taxon>fabids</taxon>
        <taxon>Fabales</taxon>
        <taxon>Fabaceae</taxon>
        <taxon>Papilionoideae</taxon>
        <taxon>50 kb inversion clade</taxon>
        <taxon>dalbergioids sensu lato</taxon>
        <taxon>Dalbergieae</taxon>
        <taxon>Pterocarpus clade</taxon>
        <taxon>Arachis</taxon>
    </lineage>
</organism>
<dbReference type="InterPro" id="IPR026961">
    <property type="entry name" value="PGG_dom"/>
</dbReference>
<dbReference type="SUPFAM" id="SSF48403">
    <property type="entry name" value="Ankyrin repeat"/>
    <property type="match status" value="1"/>
</dbReference>
<dbReference type="PANTHER" id="PTHR24177">
    <property type="entry name" value="CASKIN"/>
    <property type="match status" value="1"/>
</dbReference>
<evidence type="ECO:0000259" key="3">
    <source>
        <dbReference type="Pfam" id="PF13962"/>
    </source>
</evidence>
<feature type="transmembrane region" description="Helical" evidence="2">
    <location>
        <begin position="556"/>
        <end position="574"/>
    </location>
</feature>
<name>A0A9C6WSH7_ARADU</name>
<evidence type="ECO:0000313" key="4">
    <source>
        <dbReference type="Proteomes" id="UP000515211"/>
    </source>
</evidence>
<evidence type="ECO:0000313" key="5">
    <source>
        <dbReference type="RefSeq" id="XP_052116344.1"/>
    </source>
</evidence>
<feature type="transmembrane region" description="Helical" evidence="2">
    <location>
        <begin position="635"/>
        <end position="661"/>
    </location>
</feature>
<dbReference type="SMART" id="SM00248">
    <property type="entry name" value="ANK"/>
    <property type="match status" value="3"/>
</dbReference>
<sequence>MAENLMTIARGQSILEPPLFDGRNYAEWKEHMETFTKSLDFKLWLIIKNGPNVPKKVVNGIEEEKSEDEFDDEDMKSVQQASAARHILLCALINSDVYKDILHFKTAKQIWDELENRERINNVNPSTPQTNHVKAKSDQYSCPSLVFLDETGNPKNNNDFFNLCVPLYKHALEGNWEEAKRIIEKDRRLKNAAIASGLPTVLHIAAGAGEGAKHVHFVEQLLMPEFLNEEDLQLQDYNGNTAFCFAAAAGNMQVVDLMLNKNPSVAWARGAKGATPIQFAALQGRCEVVCHLYDRTKQRFTEDDEKQLFFTCINTGLYGLALKMAQENSELAYARDENNETALHLLAKSHLDSCCQSPHHQNHTIMINPGMKQQVVYQLVKSLWSTICNNSTMDGIIDIIGKPSQPIFAAAEVGNFGFLSELISGYPSLIWARDEKEQQTIIHKAVKYRQASIYNVIHEIGSQKDIIVTMVDTSGNTLLHLAAQIAPPSRLELVSGAAFQMCLELVWFKEVKKIMPPSFIKSTNSEGLTAGELFTREHTQLRKDAEAWMKSTAENCMLIATVIATGVFAAAISIPGGVDDAKGKPNYLKKPSFLVFAISDAAAFISSAAAILIFLSILVSRYAESDFYKSLPLKLIFGLVALFFSITSMMVAVASAFFITYYYDSDWVPGFISAFVCLPILLFIFLQFKLWYVIMYSTFYCKNLFKPDKKMLYVLKD</sequence>
<feature type="domain" description="PGG" evidence="3">
    <location>
        <begin position="547"/>
        <end position="659"/>
    </location>
</feature>
<evidence type="ECO:0000256" key="2">
    <source>
        <dbReference type="SAM" id="Phobius"/>
    </source>
</evidence>
<dbReference type="AlphaFoldDB" id="A0A9C6WSH7"/>
<keyword evidence="2" id="KW-0472">Membrane</keyword>
<dbReference type="Proteomes" id="UP000515211">
    <property type="component" value="Chromosome 4"/>
</dbReference>
<keyword evidence="2" id="KW-0812">Transmembrane</keyword>
<dbReference type="GeneID" id="107484016"/>
<reference evidence="5" key="1">
    <citation type="journal article" date="2014" name="PLoS ONE">
        <title>Comparisons of De Novo Transcriptome Assemblers in Diploid and Polyploid Species Using Peanut (Arachis spp.) RNA-Seq Data.</title>
        <authorList>
            <person name="Chopra R."/>
            <person name="Burow G."/>
            <person name="Farmer A."/>
            <person name="Mudge J."/>
            <person name="Simpson C.E."/>
            <person name="Burow M.D."/>
        </authorList>
    </citation>
    <scope>NUCLEOTIDE SEQUENCE</scope>
</reference>
<feature type="transmembrane region" description="Helical" evidence="2">
    <location>
        <begin position="667"/>
        <end position="686"/>
    </location>
</feature>
<dbReference type="KEGG" id="adu:107484016"/>
<dbReference type="Pfam" id="PF13962">
    <property type="entry name" value="PGG"/>
    <property type="match status" value="1"/>
</dbReference>
<dbReference type="RefSeq" id="XP_052116344.1">
    <property type="nucleotide sequence ID" value="XM_052260384.1"/>
</dbReference>
<proteinExistence type="predicted"/>
<dbReference type="Gene3D" id="1.25.40.20">
    <property type="entry name" value="Ankyrin repeat-containing domain"/>
    <property type="match status" value="2"/>
</dbReference>
<keyword evidence="4" id="KW-1185">Reference proteome</keyword>
<accession>A0A9C6WSH7</accession>
<dbReference type="Pfam" id="PF12796">
    <property type="entry name" value="Ank_2"/>
    <property type="match status" value="1"/>
</dbReference>
<dbReference type="PANTHER" id="PTHR24177:SF437">
    <property type="entry name" value="ANKYRIN REPEAT PROTEIN"/>
    <property type="match status" value="1"/>
</dbReference>
<reference evidence="5" key="3">
    <citation type="submission" date="2025-08" db="UniProtKB">
        <authorList>
            <consortium name="RefSeq"/>
        </authorList>
    </citation>
    <scope>IDENTIFICATION</scope>
</reference>
<dbReference type="InterPro" id="IPR002110">
    <property type="entry name" value="Ankyrin_rpt"/>
</dbReference>
<gene>
    <name evidence="5" type="primary">LOC107484016</name>
</gene>
<dbReference type="GO" id="GO:0005886">
    <property type="term" value="C:plasma membrane"/>
    <property type="evidence" value="ECO:0007669"/>
    <property type="project" value="UniProtKB-SubCell"/>
</dbReference>
<reference evidence="4" key="2">
    <citation type="journal article" date="2016" name="Nat. Genet.">
        <title>The genome sequences of Arachis duranensis and Arachis ipaensis, the diploid ancestors of cultivated peanut.</title>
        <authorList>
            <person name="Bertioli D.J."/>
            <person name="Cannon S.B."/>
            <person name="Froenicke L."/>
            <person name="Huang G."/>
            <person name="Farmer A.D."/>
            <person name="Cannon E.K."/>
            <person name="Liu X."/>
            <person name="Gao D."/>
            <person name="Clevenger J."/>
            <person name="Dash S."/>
            <person name="Ren L."/>
            <person name="Moretzsohn M.C."/>
            <person name="Shirasawa K."/>
            <person name="Huang W."/>
            <person name="Vidigal B."/>
            <person name="Abernathy B."/>
            <person name="Chu Y."/>
            <person name="Niederhuth C.E."/>
            <person name="Umale P."/>
            <person name="Araujo A.C."/>
            <person name="Kozik A."/>
            <person name="Kim K.D."/>
            <person name="Burow M.D."/>
            <person name="Varshney R.K."/>
            <person name="Wang X."/>
            <person name="Zhang X."/>
            <person name="Barkley N."/>
            <person name="Guimaraes P.M."/>
            <person name="Isobe S."/>
            <person name="Guo B."/>
            <person name="Liao B."/>
            <person name="Stalker H.T."/>
            <person name="Schmitz R.J."/>
            <person name="Scheffler B.E."/>
            <person name="Leal-Bertioli S.C."/>
            <person name="Xun X."/>
            <person name="Jackson S.A."/>
            <person name="Michelmore R."/>
            <person name="Ozias-Akins P."/>
        </authorList>
    </citation>
    <scope>NUCLEOTIDE SEQUENCE [LARGE SCALE GENOMIC DNA]</scope>
    <source>
        <strain evidence="4">cv. V14167</strain>
    </source>
</reference>